<keyword evidence="2" id="KW-1185">Reference proteome</keyword>
<protein>
    <submittedName>
        <fullName evidence="1">Uncharacterized protein</fullName>
    </submittedName>
</protein>
<dbReference type="EnsemblPlants" id="TuG1812G0100000550.01.T01">
    <property type="protein sequence ID" value="TuG1812G0100000550.01.T01"/>
    <property type="gene ID" value="TuG1812G0100000550.01"/>
</dbReference>
<dbReference type="Proteomes" id="UP000015106">
    <property type="component" value="Chromosome 1"/>
</dbReference>
<name>A0A8R7JXD9_TRIUA</name>
<accession>A0A8R7JXD9</accession>
<organism evidence="1 2">
    <name type="scientific">Triticum urartu</name>
    <name type="common">Red wild einkorn</name>
    <name type="synonym">Crithodium urartu</name>
    <dbReference type="NCBI Taxonomy" id="4572"/>
    <lineage>
        <taxon>Eukaryota</taxon>
        <taxon>Viridiplantae</taxon>
        <taxon>Streptophyta</taxon>
        <taxon>Embryophyta</taxon>
        <taxon>Tracheophyta</taxon>
        <taxon>Spermatophyta</taxon>
        <taxon>Magnoliopsida</taxon>
        <taxon>Liliopsida</taxon>
        <taxon>Poales</taxon>
        <taxon>Poaceae</taxon>
        <taxon>BOP clade</taxon>
        <taxon>Pooideae</taxon>
        <taxon>Triticodae</taxon>
        <taxon>Triticeae</taxon>
        <taxon>Triticinae</taxon>
        <taxon>Triticum</taxon>
    </lineage>
</organism>
<sequence length="90" mass="10270">MSGASLSSRFAAILFRMHPSPLKNSQILFSDVAMGMWWYVSDFFAHTLGVVLYRGQLGIEQSNVLQLIQKLMLLMILTTIGYMRFSCSRF</sequence>
<reference evidence="1" key="2">
    <citation type="submission" date="2018-03" db="EMBL/GenBank/DDBJ databases">
        <title>The Triticum urartu genome reveals the dynamic nature of wheat genome evolution.</title>
        <authorList>
            <person name="Ling H."/>
            <person name="Ma B."/>
            <person name="Shi X."/>
            <person name="Liu H."/>
            <person name="Dong L."/>
            <person name="Sun H."/>
            <person name="Cao Y."/>
            <person name="Gao Q."/>
            <person name="Zheng S."/>
            <person name="Li Y."/>
            <person name="Yu Y."/>
            <person name="Du H."/>
            <person name="Qi M."/>
            <person name="Li Y."/>
            <person name="Yu H."/>
            <person name="Cui Y."/>
            <person name="Wang N."/>
            <person name="Chen C."/>
            <person name="Wu H."/>
            <person name="Zhao Y."/>
            <person name="Zhang J."/>
            <person name="Li Y."/>
            <person name="Zhou W."/>
            <person name="Zhang B."/>
            <person name="Hu W."/>
            <person name="Eijk M."/>
            <person name="Tang J."/>
            <person name="Witsenboer H."/>
            <person name="Zhao S."/>
            <person name="Li Z."/>
            <person name="Zhang A."/>
            <person name="Wang D."/>
            <person name="Liang C."/>
        </authorList>
    </citation>
    <scope>NUCLEOTIDE SEQUENCE [LARGE SCALE GENOMIC DNA]</scope>
    <source>
        <strain evidence="1">cv. G1812</strain>
    </source>
</reference>
<dbReference type="Gramene" id="TuG1812G0100000550.01.T01">
    <property type="protein sequence ID" value="TuG1812G0100000550.01.T01"/>
    <property type="gene ID" value="TuG1812G0100000550.01"/>
</dbReference>
<reference evidence="2" key="1">
    <citation type="journal article" date="2013" name="Nature">
        <title>Draft genome of the wheat A-genome progenitor Triticum urartu.</title>
        <authorList>
            <person name="Ling H.Q."/>
            <person name="Zhao S."/>
            <person name="Liu D."/>
            <person name="Wang J."/>
            <person name="Sun H."/>
            <person name="Zhang C."/>
            <person name="Fan H."/>
            <person name="Li D."/>
            <person name="Dong L."/>
            <person name="Tao Y."/>
            <person name="Gao C."/>
            <person name="Wu H."/>
            <person name="Li Y."/>
            <person name="Cui Y."/>
            <person name="Guo X."/>
            <person name="Zheng S."/>
            <person name="Wang B."/>
            <person name="Yu K."/>
            <person name="Liang Q."/>
            <person name="Yang W."/>
            <person name="Lou X."/>
            <person name="Chen J."/>
            <person name="Feng M."/>
            <person name="Jian J."/>
            <person name="Zhang X."/>
            <person name="Luo G."/>
            <person name="Jiang Y."/>
            <person name="Liu J."/>
            <person name="Wang Z."/>
            <person name="Sha Y."/>
            <person name="Zhang B."/>
            <person name="Wu H."/>
            <person name="Tang D."/>
            <person name="Shen Q."/>
            <person name="Xue P."/>
            <person name="Zou S."/>
            <person name="Wang X."/>
            <person name="Liu X."/>
            <person name="Wang F."/>
            <person name="Yang Y."/>
            <person name="An X."/>
            <person name="Dong Z."/>
            <person name="Zhang K."/>
            <person name="Zhang X."/>
            <person name="Luo M.C."/>
            <person name="Dvorak J."/>
            <person name="Tong Y."/>
            <person name="Wang J."/>
            <person name="Yang H."/>
            <person name="Li Z."/>
            <person name="Wang D."/>
            <person name="Zhang A."/>
            <person name="Wang J."/>
        </authorList>
    </citation>
    <scope>NUCLEOTIDE SEQUENCE</scope>
    <source>
        <strain evidence="2">cv. G1812</strain>
    </source>
</reference>
<proteinExistence type="predicted"/>
<evidence type="ECO:0000313" key="2">
    <source>
        <dbReference type="Proteomes" id="UP000015106"/>
    </source>
</evidence>
<dbReference type="AlphaFoldDB" id="A0A8R7JXD9"/>
<reference evidence="1" key="3">
    <citation type="submission" date="2022-06" db="UniProtKB">
        <authorList>
            <consortium name="EnsemblPlants"/>
        </authorList>
    </citation>
    <scope>IDENTIFICATION</scope>
</reference>
<evidence type="ECO:0000313" key="1">
    <source>
        <dbReference type="EnsemblPlants" id="TuG1812G0100000550.01.T01"/>
    </source>
</evidence>